<keyword evidence="2" id="KW-1185">Reference proteome</keyword>
<evidence type="ECO:0000313" key="1">
    <source>
        <dbReference type="EMBL" id="ADC91430.1"/>
    </source>
</evidence>
<protein>
    <submittedName>
        <fullName evidence="1">Uncharacterized protein</fullName>
    </submittedName>
</protein>
<evidence type="ECO:0000313" key="2">
    <source>
        <dbReference type="Proteomes" id="UP000008234"/>
    </source>
</evidence>
<dbReference type="AlphaFoldDB" id="D3R058"/>
<dbReference type="HOGENOM" id="CLU_3026923_0_0_9"/>
<organism evidence="1 2">
    <name type="scientific">Mageeibacillus indolicus (strain UPII9-5)</name>
    <name type="common">Clostridiales genomosp. BVAB3 (strain UPII9-5)</name>
    <dbReference type="NCBI Taxonomy" id="699246"/>
    <lineage>
        <taxon>Bacteria</taxon>
        <taxon>Bacillati</taxon>
        <taxon>Bacillota</taxon>
        <taxon>Clostridia</taxon>
        <taxon>Eubacteriales</taxon>
        <taxon>Oscillospiraceae</taxon>
        <taxon>Mageeibacillus</taxon>
    </lineage>
</organism>
<dbReference type="KEGG" id="clo:HMPREF0868_0227"/>
<sequence length="55" mass="6315">MNDSFFIILPSSFHNCCIHSVCFVSKFLYHNICYHTKSLKSFIPSKVFSAPSDLL</sequence>
<gene>
    <name evidence="1" type="ordered locus">HMPREF0868_0227</name>
</gene>
<proteinExistence type="predicted"/>
<name>D3R058_MAGIU</name>
<dbReference type="EMBL" id="CP001850">
    <property type="protein sequence ID" value="ADC91430.1"/>
    <property type="molecule type" value="Genomic_DNA"/>
</dbReference>
<accession>D3R058</accession>
<reference evidence="2" key="1">
    <citation type="submission" date="2009-12" db="EMBL/GenBank/DDBJ databases">
        <title>Sequence of Clostridiales genomosp. BVAB3 str. UPII9-5.</title>
        <authorList>
            <person name="Madupu R."/>
            <person name="Durkin A.S."/>
            <person name="Torralba M."/>
            <person name="Methe B."/>
            <person name="Sutton G.G."/>
            <person name="Strausberg R.L."/>
            <person name="Nelson K.E."/>
        </authorList>
    </citation>
    <scope>NUCLEOTIDE SEQUENCE [LARGE SCALE GENOMIC DNA]</scope>
    <source>
        <strain evidence="2">UPII9-5</strain>
    </source>
</reference>
<dbReference type="Proteomes" id="UP000008234">
    <property type="component" value="Chromosome"/>
</dbReference>
<dbReference type="STRING" id="699246.HMPREF0868_0227"/>